<dbReference type="PROSITE" id="PS51462">
    <property type="entry name" value="NUDIX"/>
    <property type="match status" value="1"/>
</dbReference>
<dbReference type="EMBL" id="BNBE01000001">
    <property type="protein sequence ID" value="GHF76917.1"/>
    <property type="molecule type" value="Genomic_DNA"/>
</dbReference>
<comment type="cofactor">
    <cofactor evidence="1">
        <name>Mg(2+)</name>
        <dbReference type="ChEBI" id="CHEBI:18420"/>
    </cofactor>
</comment>
<dbReference type="PANTHER" id="PTHR43046">
    <property type="entry name" value="GDP-MANNOSE MANNOSYL HYDROLASE"/>
    <property type="match status" value="1"/>
</dbReference>
<keyword evidence="7" id="KW-1185">Reference proteome</keyword>
<evidence type="ECO:0000313" key="6">
    <source>
        <dbReference type="EMBL" id="GHF76917.1"/>
    </source>
</evidence>
<reference evidence="6" key="1">
    <citation type="journal article" date="2014" name="Int. J. Syst. Evol. Microbiol.">
        <title>Complete genome sequence of Corynebacterium casei LMG S-19264T (=DSM 44701T), isolated from a smear-ripened cheese.</title>
        <authorList>
            <consortium name="US DOE Joint Genome Institute (JGI-PGF)"/>
            <person name="Walter F."/>
            <person name="Albersmeier A."/>
            <person name="Kalinowski J."/>
            <person name="Ruckert C."/>
        </authorList>
    </citation>
    <scope>NUCLEOTIDE SEQUENCE</scope>
    <source>
        <strain evidence="6">JCM 4122</strain>
    </source>
</reference>
<dbReference type="Pfam" id="PF00293">
    <property type="entry name" value="NUDIX"/>
    <property type="match status" value="1"/>
</dbReference>
<reference evidence="6" key="2">
    <citation type="submission" date="2020-09" db="EMBL/GenBank/DDBJ databases">
        <authorList>
            <person name="Sun Q."/>
            <person name="Ohkuma M."/>
        </authorList>
    </citation>
    <scope>NUCLEOTIDE SEQUENCE</scope>
    <source>
        <strain evidence="6">JCM 4122</strain>
    </source>
</reference>
<evidence type="ECO:0000259" key="5">
    <source>
        <dbReference type="PROSITE" id="PS51462"/>
    </source>
</evidence>
<proteinExistence type="inferred from homology"/>
<sequence length="137" mass="15034">MTETTTEQGISTAIITAGDRVLMIRRREREGKLLWAFPGGGIEAGETPEQAAVRETAEEVDLEVKAVRSLGERVHPQTGRHMSYVACEVVGGEARVADEEELAEVAWIRLGEIPDFVPWGLFGPVQEYLDETLAPGE</sequence>
<dbReference type="PRINTS" id="PR00502">
    <property type="entry name" value="NUDIXFAMILY"/>
</dbReference>
<gene>
    <name evidence="6" type="ORF">GCM10017667_00160</name>
</gene>
<dbReference type="InterPro" id="IPR015797">
    <property type="entry name" value="NUDIX_hydrolase-like_dom_sf"/>
</dbReference>
<organism evidence="6 7">
    <name type="scientific">Streptomyces filamentosus</name>
    <name type="common">Streptomyces roseosporus</name>
    <dbReference type="NCBI Taxonomy" id="67294"/>
    <lineage>
        <taxon>Bacteria</taxon>
        <taxon>Bacillati</taxon>
        <taxon>Actinomycetota</taxon>
        <taxon>Actinomycetes</taxon>
        <taxon>Kitasatosporales</taxon>
        <taxon>Streptomycetaceae</taxon>
        <taxon>Streptomyces</taxon>
    </lineage>
</organism>
<evidence type="ECO:0000256" key="2">
    <source>
        <dbReference type="ARBA" id="ARBA00005582"/>
    </source>
</evidence>
<dbReference type="CDD" id="cd02883">
    <property type="entry name" value="NUDIX_Hydrolase"/>
    <property type="match status" value="1"/>
</dbReference>
<dbReference type="Proteomes" id="UP000632849">
    <property type="component" value="Unassembled WGS sequence"/>
</dbReference>
<dbReference type="Gene3D" id="3.90.79.10">
    <property type="entry name" value="Nucleoside Triphosphate Pyrophosphohydrolase"/>
    <property type="match status" value="1"/>
</dbReference>
<dbReference type="PANTHER" id="PTHR43046:SF14">
    <property type="entry name" value="MUTT_NUDIX FAMILY PROTEIN"/>
    <property type="match status" value="1"/>
</dbReference>
<dbReference type="PROSITE" id="PS00893">
    <property type="entry name" value="NUDIX_BOX"/>
    <property type="match status" value="1"/>
</dbReference>
<comment type="similarity">
    <text evidence="2 4">Belongs to the Nudix hydrolase family.</text>
</comment>
<accession>A0A919B9H8</accession>
<keyword evidence="3 4" id="KW-0378">Hydrolase</keyword>
<dbReference type="InterPro" id="IPR000086">
    <property type="entry name" value="NUDIX_hydrolase_dom"/>
</dbReference>
<dbReference type="AlphaFoldDB" id="A0A919B9H8"/>
<dbReference type="InterPro" id="IPR020476">
    <property type="entry name" value="Nudix_hydrolase"/>
</dbReference>
<feature type="domain" description="Nudix hydrolase" evidence="5">
    <location>
        <begin position="5"/>
        <end position="133"/>
    </location>
</feature>
<evidence type="ECO:0000256" key="4">
    <source>
        <dbReference type="RuleBase" id="RU003476"/>
    </source>
</evidence>
<comment type="caution">
    <text evidence="6">The sequence shown here is derived from an EMBL/GenBank/DDBJ whole genome shotgun (WGS) entry which is preliminary data.</text>
</comment>
<dbReference type="InterPro" id="IPR020084">
    <property type="entry name" value="NUDIX_hydrolase_CS"/>
</dbReference>
<protein>
    <recommendedName>
        <fullName evidence="5">Nudix hydrolase domain-containing protein</fullName>
    </recommendedName>
</protein>
<evidence type="ECO:0000256" key="3">
    <source>
        <dbReference type="ARBA" id="ARBA00022801"/>
    </source>
</evidence>
<dbReference type="SUPFAM" id="SSF55811">
    <property type="entry name" value="Nudix"/>
    <property type="match status" value="1"/>
</dbReference>
<name>A0A919B9H8_STRFL</name>
<evidence type="ECO:0000313" key="7">
    <source>
        <dbReference type="Proteomes" id="UP000632849"/>
    </source>
</evidence>
<dbReference type="GO" id="GO:0016787">
    <property type="term" value="F:hydrolase activity"/>
    <property type="evidence" value="ECO:0007669"/>
    <property type="project" value="UniProtKB-KW"/>
</dbReference>
<evidence type="ECO:0000256" key="1">
    <source>
        <dbReference type="ARBA" id="ARBA00001946"/>
    </source>
</evidence>
<dbReference type="RefSeq" id="WP_190040391.1">
    <property type="nucleotide sequence ID" value="NZ_BNBE01000001.1"/>
</dbReference>